<dbReference type="Proteomes" id="UP001397290">
    <property type="component" value="Unassembled WGS sequence"/>
</dbReference>
<organism evidence="2 3">
    <name type="scientific">Beauveria asiatica</name>
    <dbReference type="NCBI Taxonomy" id="1069075"/>
    <lineage>
        <taxon>Eukaryota</taxon>
        <taxon>Fungi</taxon>
        <taxon>Dikarya</taxon>
        <taxon>Ascomycota</taxon>
        <taxon>Pezizomycotina</taxon>
        <taxon>Sordariomycetes</taxon>
        <taxon>Hypocreomycetidae</taxon>
        <taxon>Hypocreales</taxon>
        <taxon>Cordycipitaceae</taxon>
        <taxon>Beauveria</taxon>
    </lineage>
</organism>
<feature type="domain" description="Aminoglycoside phosphotransferase" evidence="1">
    <location>
        <begin position="58"/>
        <end position="338"/>
    </location>
</feature>
<keyword evidence="3" id="KW-1185">Reference proteome</keyword>
<dbReference type="AlphaFoldDB" id="A0AAW0S4L6"/>
<dbReference type="SUPFAM" id="SSF56112">
    <property type="entry name" value="Protein kinase-like (PK-like)"/>
    <property type="match status" value="1"/>
</dbReference>
<dbReference type="PANTHER" id="PTHR21310">
    <property type="entry name" value="AMINOGLYCOSIDE PHOSPHOTRANSFERASE-RELATED-RELATED"/>
    <property type="match status" value="1"/>
</dbReference>
<name>A0AAW0S4L6_9HYPO</name>
<evidence type="ECO:0000313" key="3">
    <source>
        <dbReference type="Proteomes" id="UP001397290"/>
    </source>
</evidence>
<reference evidence="2 3" key="1">
    <citation type="submission" date="2020-02" db="EMBL/GenBank/DDBJ databases">
        <title>Comparative genomics of the hypocrealean fungal genus Beauvera.</title>
        <authorList>
            <person name="Showalter D.N."/>
            <person name="Bushley K.E."/>
            <person name="Rehner S.A."/>
        </authorList>
    </citation>
    <scope>NUCLEOTIDE SEQUENCE [LARGE SCALE GENOMIC DNA]</scope>
    <source>
        <strain evidence="2 3">ARSEF4384</strain>
    </source>
</reference>
<dbReference type="Gene3D" id="3.30.200.20">
    <property type="entry name" value="Phosphorylase Kinase, domain 1"/>
    <property type="match status" value="1"/>
</dbReference>
<evidence type="ECO:0000313" key="2">
    <source>
        <dbReference type="EMBL" id="KAK8149292.1"/>
    </source>
</evidence>
<dbReference type="InterPro" id="IPR011009">
    <property type="entry name" value="Kinase-like_dom_sf"/>
</dbReference>
<gene>
    <name evidence="2" type="ORF">G3M48_007541</name>
</gene>
<proteinExistence type="predicted"/>
<dbReference type="InterPro" id="IPR051678">
    <property type="entry name" value="AGP_Transferase"/>
</dbReference>
<dbReference type="InterPro" id="IPR002575">
    <property type="entry name" value="Aminoglycoside_PTrfase"/>
</dbReference>
<protein>
    <recommendedName>
        <fullName evidence="1">Aminoglycoside phosphotransferase domain-containing protein</fullName>
    </recommendedName>
</protein>
<accession>A0AAW0S4L6</accession>
<dbReference type="Pfam" id="PF01636">
    <property type="entry name" value="APH"/>
    <property type="match status" value="1"/>
</dbReference>
<dbReference type="PANTHER" id="PTHR21310:SF37">
    <property type="entry name" value="AMINOGLYCOSIDE PHOSPHOTRANSFERASE DOMAIN-CONTAINING PROTEIN"/>
    <property type="match status" value="1"/>
</dbReference>
<dbReference type="EMBL" id="JAAHCF010000054">
    <property type="protein sequence ID" value="KAK8149292.1"/>
    <property type="molecule type" value="Genomic_DNA"/>
</dbReference>
<comment type="caution">
    <text evidence="2">The sequence shown here is derived from an EMBL/GenBank/DDBJ whole genome shotgun (WGS) entry which is preliminary data.</text>
</comment>
<sequence length="472" mass="53790">MDKTKSLSVPCDAVLYAKGTNQYRDWCDSLTEEHMHALEEFVTAHIPDRGRARVQPGISNGSYNMVVRFSLDLGGGDIALKLPKPGHSAGTLAAEKVANEAAWIQFLKEKTTIPVPYVYSYGTEPGHLSPLELPYILMDWVPGDNLREFLASSPSEELLSIIYQQIASFYLELHRVPFEGIGSVAKDKMTGQWSMRRPLTMDMHQLVLGVSNYPTNDWPTGKFTNAKNYLNFVWNLQSKQLWNLRNLNAPREQAAKGHDPVQPLSSEDIARLRFEARYRFKQLSNSSKFCLCDNLGPFYAFNPDLDMRNMTVDTTTGQILGVFDLEFTNAMPAQFACDPPLSLFKVLPGPALDAGYFAWFLGEYKPVIEQFLDAMRREELKLGIDPFGQKSLSRKMRDSWESKRVWFNYGLTHSDYIDALYWAVFHGLHPGGIAPELPAEVKVEMESYVQQVQYKLAEYEDSWVSHLRETRR</sequence>
<evidence type="ECO:0000259" key="1">
    <source>
        <dbReference type="Pfam" id="PF01636"/>
    </source>
</evidence>